<protein>
    <submittedName>
        <fullName evidence="1">Uncharacterized protein</fullName>
    </submittedName>
</protein>
<dbReference type="EMBL" id="FN649760">
    <property type="protein sequence ID" value="CBN75794.1"/>
    <property type="molecule type" value="Genomic_DNA"/>
</dbReference>
<dbReference type="Proteomes" id="UP000002630">
    <property type="component" value="Unassembled WGS sequence"/>
</dbReference>
<gene>
    <name evidence="1" type="ORF">Esi_0181_0020</name>
</gene>
<keyword evidence="2" id="KW-1185">Reference proteome</keyword>
<sequence>MVVAEPLYGFYNTEINLHFLHALVGRSYGRVIMYCSNFERTTADALFFESLLCLARLVVAAAVAESTLSPEDACGSTPPP</sequence>
<name>D8LGU1_ECTSI</name>
<dbReference type="InParanoid" id="D8LGU1"/>
<evidence type="ECO:0000313" key="2">
    <source>
        <dbReference type="Proteomes" id="UP000002630"/>
    </source>
</evidence>
<reference evidence="1 2" key="1">
    <citation type="journal article" date="2010" name="Nature">
        <title>The Ectocarpus genome and the independent evolution of multicellularity in brown algae.</title>
        <authorList>
            <person name="Cock J.M."/>
            <person name="Sterck L."/>
            <person name="Rouze P."/>
            <person name="Scornet D."/>
            <person name="Allen A.E."/>
            <person name="Amoutzias G."/>
            <person name="Anthouard V."/>
            <person name="Artiguenave F."/>
            <person name="Aury J.M."/>
            <person name="Badger J.H."/>
            <person name="Beszteri B."/>
            <person name="Billiau K."/>
            <person name="Bonnet E."/>
            <person name="Bothwell J.H."/>
            <person name="Bowler C."/>
            <person name="Boyen C."/>
            <person name="Brownlee C."/>
            <person name="Carrano C.J."/>
            <person name="Charrier B."/>
            <person name="Cho G.Y."/>
            <person name="Coelho S.M."/>
            <person name="Collen J."/>
            <person name="Corre E."/>
            <person name="Da Silva C."/>
            <person name="Delage L."/>
            <person name="Delaroque N."/>
            <person name="Dittami S.M."/>
            <person name="Doulbeau S."/>
            <person name="Elias M."/>
            <person name="Farnham G."/>
            <person name="Gachon C.M."/>
            <person name="Gschloessl B."/>
            <person name="Heesch S."/>
            <person name="Jabbari K."/>
            <person name="Jubin C."/>
            <person name="Kawai H."/>
            <person name="Kimura K."/>
            <person name="Kloareg B."/>
            <person name="Kupper F.C."/>
            <person name="Lang D."/>
            <person name="Le Bail A."/>
            <person name="Leblanc C."/>
            <person name="Lerouge P."/>
            <person name="Lohr M."/>
            <person name="Lopez P.J."/>
            <person name="Martens C."/>
            <person name="Maumus F."/>
            <person name="Michel G."/>
            <person name="Miranda-Saavedra D."/>
            <person name="Morales J."/>
            <person name="Moreau H."/>
            <person name="Motomura T."/>
            <person name="Nagasato C."/>
            <person name="Napoli C.A."/>
            <person name="Nelson D.R."/>
            <person name="Nyvall-Collen P."/>
            <person name="Peters A.F."/>
            <person name="Pommier C."/>
            <person name="Potin P."/>
            <person name="Poulain J."/>
            <person name="Quesneville H."/>
            <person name="Read B."/>
            <person name="Rensing S.A."/>
            <person name="Ritter A."/>
            <person name="Rousvoal S."/>
            <person name="Samanta M."/>
            <person name="Samson G."/>
            <person name="Schroeder D.C."/>
            <person name="Segurens B."/>
            <person name="Strittmatter M."/>
            <person name="Tonon T."/>
            <person name="Tregear J.W."/>
            <person name="Valentin K."/>
            <person name="von Dassow P."/>
            <person name="Yamagishi T."/>
            <person name="Van de Peer Y."/>
            <person name="Wincker P."/>
        </authorList>
    </citation>
    <scope>NUCLEOTIDE SEQUENCE [LARGE SCALE GENOMIC DNA]</scope>
    <source>
        <strain evidence="2">Ec32 / CCAP1310/4</strain>
    </source>
</reference>
<proteinExistence type="predicted"/>
<evidence type="ECO:0000313" key="1">
    <source>
        <dbReference type="EMBL" id="CBN75794.1"/>
    </source>
</evidence>
<dbReference type="AlphaFoldDB" id="D8LGU1"/>
<organism evidence="1 2">
    <name type="scientific">Ectocarpus siliculosus</name>
    <name type="common">Brown alga</name>
    <name type="synonym">Conferva siliculosa</name>
    <dbReference type="NCBI Taxonomy" id="2880"/>
    <lineage>
        <taxon>Eukaryota</taxon>
        <taxon>Sar</taxon>
        <taxon>Stramenopiles</taxon>
        <taxon>Ochrophyta</taxon>
        <taxon>PX clade</taxon>
        <taxon>Phaeophyceae</taxon>
        <taxon>Ectocarpales</taxon>
        <taxon>Ectocarpaceae</taxon>
        <taxon>Ectocarpus</taxon>
    </lineage>
</organism>
<accession>D8LGU1</accession>